<organism evidence="2 3">
    <name type="scientific">Rickenella mellea</name>
    <dbReference type="NCBI Taxonomy" id="50990"/>
    <lineage>
        <taxon>Eukaryota</taxon>
        <taxon>Fungi</taxon>
        <taxon>Dikarya</taxon>
        <taxon>Basidiomycota</taxon>
        <taxon>Agaricomycotina</taxon>
        <taxon>Agaricomycetes</taxon>
        <taxon>Hymenochaetales</taxon>
        <taxon>Rickenellaceae</taxon>
        <taxon>Rickenella</taxon>
    </lineage>
</organism>
<dbReference type="SUPFAM" id="SSF53254">
    <property type="entry name" value="Phosphoglycerate mutase-like"/>
    <property type="match status" value="1"/>
</dbReference>
<dbReference type="OrthoDB" id="10262962at2759"/>
<protein>
    <submittedName>
        <fullName evidence="2">Phosphoglycerate mutase-like protein</fullName>
    </submittedName>
</protein>
<dbReference type="VEuPathDB" id="FungiDB:BD410DRAFT_783272"/>
<evidence type="ECO:0000256" key="1">
    <source>
        <dbReference type="ARBA" id="ARBA00005375"/>
    </source>
</evidence>
<comment type="similarity">
    <text evidence="1">Belongs to the histidine acid phosphatase family.</text>
</comment>
<dbReference type="CDD" id="cd07061">
    <property type="entry name" value="HP_HAP_like"/>
    <property type="match status" value="1"/>
</dbReference>
<dbReference type="InterPro" id="IPR029033">
    <property type="entry name" value="His_PPase_superfam"/>
</dbReference>
<keyword evidence="3" id="KW-1185">Reference proteome</keyword>
<dbReference type="PANTHER" id="PTHR11567">
    <property type="entry name" value="ACID PHOSPHATASE-RELATED"/>
    <property type="match status" value="1"/>
</dbReference>
<name>A0A4Y7QJ07_9AGAM</name>
<dbReference type="GO" id="GO:0016791">
    <property type="term" value="F:phosphatase activity"/>
    <property type="evidence" value="ECO:0007669"/>
    <property type="project" value="TreeGrafter"/>
</dbReference>
<dbReference type="InterPro" id="IPR000560">
    <property type="entry name" value="His_Pase_clade-2"/>
</dbReference>
<reference evidence="2 3" key="1">
    <citation type="submission" date="2018-06" db="EMBL/GenBank/DDBJ databases">
        <title>A transcriptomic atlas of mushroom development highlights an independent origin of complex multicellularity.</title>
        <authorList>
            <consortium name="DOE Joint Genome Institute"/>
            <person name="Krizsan K."/>
            <person name="Almasi E."/>
            <person name="Merenyi Z."/>
            <person name="Sahu N."/>
            <person name="Viragh M."/>
            <person name="Koszo T."/>
            <person name="Mondo S."/>
            <person name="Kiss B."/>
            <person name="Balint B."/>
            <person name="Kues U."/>
            <person name="Barry K."/>
            <person name="Hegedus J.C."/>
            <person name="Henrissat B."/>
            <person name="Johnson J."/>
            <person name="Lipzen A."/>
            <person name="Ohm R."/>
            <person name="Nagy I."/>
            <person name="Pangilinan J."/>
            <person name="Yan J."/>
            <person name="Xiong Y."/>
            <person name="Grigoriev I.V."/>
            <person name="Hibbett D.S."/>
            <person name="Nagy L.G."/>
        </authorList>
    </citation>
    <scope>NUCLEOTIDE SEQUENCE [LARGE SCALE GENOMIC DNA]</scope>
    <source>
        <strain evidence="2 3">SZMC22713</strain>
    </source>
</reference>
<dbReference type="Proteomes" id="UP000294933">
    <property type="component" value="Unassembled WGS sequence"/>
</dbReference>
<sequence>MLLLPFGIASAIRDFLPSSCGPPTASNNLFVKTPSMLLQLICGFLILIRGERVSGAITFNTSAGIYNSSQTPSSFPWNTYNYCNAPHVNADHYSLPVNATKGSELVYMNVMMRHHKRTPDNLYPNENELNPSAGWDCSDFIQENYGGGTARVFHEVTIPSWHPFLSQIWNGTCDAGQLTAGGLADAVQHGKDFWALYHTKLGFLKSVNTKDILMRTSTEDRTQQVAGGLLFGMDHTTAGKSFPLVTQPSGIDSLPPDYSCSKANNIRNAYQSVPAWTDHLEENADLKARLDATLGTAGLDAWSSWYDHFFDTFTSRTCAGHPLPCNSTGACVSQADTNQVFAIGDFEYNYIWNAAQNSTTYTQLTFGVMFAELAMNFKLFQSGGETFKLRFYVGHDGSMIRLASGLGFGKVAPLRWPALGSEVVMEVWKTSKGEHFVRVLHEGTPVQTLEWVGIDEFVALLQSNVPDNLFEQCNSS</sequence>
<evidence type="ECO:0000313" key="3">
    <source>
        <dbReference type="Proteomes" id="UP000294933"/>
    </source>
</evidence>
<dbReference type="InterPro" id="IPR050645">
    <property type="entry name" value="Histidine_acid_phosphatase"/>
</dbReference>
<dbReference type="Gene3D" id="3.40.50.1240">
    <property type="entry name" value="Phosphoglycerate mutase-like"/>
    <property type="match status" value="1"/>
</dbReference>
<gene>
    <name evidence="2" type="ORF">BD410DRAFT_783272</name>
</gene>
<proteinExistence type="inferred from homology"/>
<dbReference type="Pfam" id="PF00328">
    <property type="entry name" value="His_Phos_2"/>
    <property type="match status" value="1"/>
</dbReference>
<dbReference type="AlphaFoldDB" id="A0A4Y7QJ07"/>
<accession>A0A4Y7QJ07</accession>
<evidence type="ECO:0000313" key="2">
    <source>
        <dbReference type="EMBL" id="TDL27092.1"/>
    </source>
</evidence>
<dbReference type="EMBL" id="ML170160">
    <property type="protein sequence ID" value="TDL27092.1"/>
    <property type="molecule type" value="Genomic_DNA"/>
</dbReference>
<dbReference type="PANTHER" id="PTHR11567:SF195">
    <property type="entry name" value="ACID PHOSPHATASE, PUTATIVE (AFU_ORTHOLOGUE AFUA_3G14570)-RELATED"/>
    <property type="match status" value="1"/>
</dbReference>